<reference evidence="2" key="2">
    <citation type="journal article" date="2014" name="ISME J.">
        <title>Microbial stratification in low pH oxic and suboxic macroscopic growths along an acid mine drainage.</title>
        <authorList>
            <person name="Mendez-Garcia C."/>
            <person name="Mesa V."/>
            <person name="Sprenger R.R."/>
            <person name="Richter M."/>
            <person name="Diez M.S."/>
            <person name="Solano J."/>
            <person name="Bargiela R."/>
            <person name="Golyshina O.V."/>
            <person name="Manteca A."/>
            <person name="Ramos J.L."/>
            <person name="Gallego J.R."/>
            <person name="Llorente I."/>
            <person name="Martins Dos Santos V.A."/>
            <person name="Jensen O.N."/>
            <person name="Pelaez A.I."/>
            <person name="Sanchez J."/>
            <person name="Ferrer M."/>
        </authorList>
    </citation>
    <scope>NUCLEOTIDE SEQUENCE</scope>
</reference>
<dbReference type="Pfam" id="PF13005">
    <property type="entry name" value="zf-IS66"/>
    <property type="match status" value="1"/>
</dbReference>
<organism evidence="2">
    <name type="scientific">mine drainage metagenome</name>
    <dbReference type="NCBI Taxonomy" id="410659"/>
    <lineage>
        <taxon>unclassified sequences</taxon>
        <taxon>metagenomes</taxon>
        <taxon>ecological metagenomes</taxon>
    </lineage>
</organism>
<dbReference type="PANTHER" id="PTHR33678">
    <property type="entry name" value="BLL1576 PROTEIN"/>
    <property type="match status" value="1"/>
</dbReference>
<feature type="non-terminal residue" evidence="2">
    <location>
        <position position="154"/>
    </location>
</feature>
<reference evidence="2" key="1">
    <citation type="submission" date="2013-08" db="EMBL/GenBank/DDBJ databases">
        <authorList>
            <person name="Mendez C."/>
            <person name="Richter M."/>
            <person name="Ferrer M."/>
            <person name="Sanchez J."/>
        </authorList>
    </citation>
    <scope>NUCLEOTIDE SEQUENCE</scope>
</reference>
<dbReference type="InterPro" id="IPR024474">
    <property type="entry name" value="Znf_dom_IS66"/>
</dbReference>
<proteinExistence type="predicted"/>
<name>T1BBW6_9ZZZZ</name>
<dbReference type="PANTHER" id="PTHR33678:SF2">
    <property type="match status" value="1"/>
</dbReference>
<protein>
    <submittedName>
        <fullName evidence="2">Transposase (ISH10)</fullName>
    </submittedName>
</protein>
<dbReference type="EMBL" id="AUZY01003143">
    <property type="protein sequence ID" value="EQD70426.1"/>
    <property type="molecule type" value="Genomic_DNA"/>
</dbReference>
<evidence type="ECO:0000313" key="2">
    <source>
        <dbReference type="EMBL" id="EQD70426.1"/>
    </source>
</evidence>
<feature type="domain" description="Transposase IS66 zinc-finger binding" evidence="1">
    <location>
        <begin position="23"/>
        <end position="67"/>
    </location>
</feature>
<dbReference type="InterPro" id="IPR052344">
    <property type="entry name" value="Transposase-related"/>
</dbReference>
<gene>
    <name evidence="2" type="ORF">B1B_05016</name>
</gene>
<sequence length="154" mass="17478">MGHKGATRIHGEPDEIIHVQADKCPECSHPLGSAIRMEKKTIFDIPPPQKVKVTEYDLDVYKCSNCGMEVKAKHIDCPQTGDMGIYLLNYITMLKYNLRGPIRRVQEFLLDNNDLDLSVKGINDALIRVEEACRNEYSRIRVASADRNGCTLMR</sequence>
<evidence type="ECO:0000259" key="1">
    <source>
        <dbReference type="Pfam" id="PF13005"/>
    </source>
</evidence>
<comment type="caution">
    <text evidence="2">The sequence shown here is derived from an EMBL/GenBank/DDBJ whole genome shotgun (WGS) entry which is preliminary data.</text>
</comment>
<accession>T1BBW6</accession>
<dbReference type="AlphaFoldDB" id="T1BBW6"/>